<evidence type="ECO:0000313" key="4">
    <source>
        <dbReference type="Proteomes" id="UP001596958"/>
    </source>
</evidence>
<gene>
    <name evidence="3" type="ORF">ACFQZS_13060</name>
</gene>
<sequence length="694" mass="74327">MKRFTIPMLVVLTVLTACKKNSVNPDKDGSDNLTKIAPDGFNFATTQNINLSLALKAPNGDALRGVVVSIYSPANTAEGAAIYKGVTDNNGNLVAQVTAPAGIKQIVIDPAYVGLMRYAKANINGTSVTAVIGGSALFSGDIVAEPIADQSGSSSGQTVLAAGGIAFAYPSPYTSTTDAVLNITEQPLSYGVPKYLLPANDVISASLLTFVNASLPEKPLATTHPEYLSSSAVSTLKVTAKSDVWVTFVADGAANLNTLAYYTYKTGTPPASEADITNATIVFPNSSAYGSGGGLKPGNKVKLGTFEAGTSIGFILIGNAWTGKGINTGNAKYYSDAKLNPETKAELKKHSVVLYDDVNKLTLIGFEDVNRETGSDNDFNDLVFYATSNPITGISKDNIPVIDKGGDTDGDGVLDAFDDYPNDASRAYNYYYPFKDGFTNVAFEDNWPSKGDYDMNDLVVKYRLSMQLNAKNEVVFMAVDVNALAVGASFKNGFGIKFAIPASDVKSVTGQKLISNYIKLGANGVEEGQTDLVVIPFDNTDAVLKNFDDSYFVNTKAEKNKVTPSTSTVSVTFANPVPVAYALYINPFLIRNGQRGYEVHLPNSTPSKKADLNLLGTADDKGKKDGTKYYYLSKENWPWAISFNDSFTYPAEQVKITDAYLHFAEWAGSNGTLFTDWYYNTGAGYRALPGLYLK</sequence>
<dbReference type="EMBL" id="JBHTHU010000010">
    <property type="protein sequence ID" value="MFD0751078.1"/>
    <property type="molecule type" value="Genomic_DNA"/>
</dbReference>
<dbReference type="InterPro" id="IPR025193">
    <property type="entry name" value="DUF4114"/>
</dbReference>
<evidence type="ECO:0000259" key="1">
    <source>
        <dbReference type="Pfam" id="PF13448"/>
    </source>
</evidence>
<dbReference type="RefSeq" id="WP_377100922.1">
    <property type="nucleotide sequence ID" value="NZ_JBHTHU010000010.1"/>
</dbReference>
<dbReference type="NCBIfam" id="TIGR04456">
    <property type="entry name" value="LruC_dom"/>
    <property type="match status" value="1"/>
</dbReference>
<name>A0ABW2YZ00_9SPHI</name>
<feature type="domain" description="DUF4114" evidence="1">
    <location>
        <begin position="306"/>
        <end position="389"/>
    </location>
</feature>
<dbReference type="Pfam" id="PF13448">
    <property type="entry name" value="DUF4114"/>
    <property type="match status" value="1"/>
</dbReference>
<accession>A0ABW2YZ00</accession>
<dbReference type="Proteomes" id="UP001596958">
    <property type="component" value="Unassembled WGS sequence"/>
</dbReference>
<comment type="caution">
    <text evidence="3">The sequence shown here is derived from an EMBL/GenBank/DDBJ whole genome shotgun (WGS) entry which is preliminary data.</text>
</comment>
<dbReference type="InterPro" id="IPR032295">
    <property type="entry name" value="DUF4842"/>
</dbReference>
<evidence type="ECO:0000313" key="3">
    <source>
        <dbReference type="EMBL" id="MFD0751078.1"/>
    </source>
</evidence>
<reference evidence="4" key="1">
    <citation type="journal article" date="2019" name="Int. J. Syst. Evol. Microbiol.">
        <title>The Global Catalogue of Microorganisms (GCM) 10K type strain sequencing project: providing services to taxonomists for standard genome sequencing and annotation.</title>
        <authorList>
            <consortium name="The Broad Institute Genomics Platform"/>
            <consortium name="The Broad Institute Genome Sequencing Center for Infectious Disease"/>
            <person name="Wu L."/>
            <person name="Ma J."/>
        </authorList>
    </citation>
    <scope>NUCLEOTIDE SEQUENCE [LARGE SCALE GENOMIC DNA]</scope>
    <source>
        <strain evidence="4">CCUG 63418</strain>
    </source>
</reference>
<proteinExistence type="predicted"/>
<evidence type="ECO:0000259" key="2">
    <source>
        <dbReference type="Pfam" id="PF16130"/>
    </source>
</evidence>
<dbReference type="Pfam" id="PF16130">
    <property type="entry name" value="DUF4842"/>
    <property type="match status" value="1"/>
</dbReference>
<keyword evidence="4" id="KW-1185">Reference proteome</keyword>
<protein>
    <submittedName>
        <fullName evidence="3">LruC domain-containing protein</fullName>
    </submittedName>
</protein>
<organism evidence="3 4">
    <name type="scientific">Mucilaginibacter calamicampi</name>
    <dbReference type="NCBI Taxonomy" id="1302352"/>
    <lineage>
        <taxon>Bacteria</taxon>
        <taxon>Pseudomonadati</taxon>
        <taxon>Bacteroidota</taxon>
        <taxon>Sphingobacteriia</taxon>
        <taxon>Sphingobacteriales</taxon>
        <taxon>Sphingobacteriaceae</taxon>
        <taxon>Mucilaginibacter</taxon>
    </lineage>
</organism>
<dbReference type="InterPro" id="IPR031025">
    <property type="entry name" value="LruC_dom"/>
</dbReference>
<dbReference type="PROSITE" id="PS51257">
    <property type="entry name" value="PROKAR_LIPOPROTEIN"/>
    <property type="match status" value="1"/>
</dbReference>
<feature type="domain" description="DUF4842" evidence="2">
    <location>
        <begin position="472"/>
        <end position="678"/>
    </location>
</feature>